<evidence type="ECO:0000259" key="1">
    <source>
        <dbReference type="Pfam" id="PF10988"/>
    </source>
</evidence>
<proteinExistence type="predicted"/>
<dbReference type="PROSITE" id="PS51257">
    <property type="entry name" value="PROKAR_LIPOPROTEIN"/>
    <property type="match status" value="1"/>
</dbReference>
<dbReference type="RefSeq" id="WP_163283199.1">
    <property type="nucleotide sequence ID" value="NZ_JAAGVY010000003.1"/>
</dbReference>
<accession>A0A7K3WLF6</accession>
<evidence type="ECO:0000313" key="3">
    <source>
        <dbReference type="Proteomes" id="UP000486602"/>
    </source>
</evidence>
<name>A0A7K3WLF6_9FLAO</name>
<dbReference type="AlphaFoldDB" id="A0A7K3WLF6"/>
<comment type="caution">
    <text evidence="2">The sequence shown here is derived from an EMBL/GenBank/DDBJ whole genome shotgun (WGS) entry which is preliminary data.</text>
</comment>
<organism evidence="2 3">
    <name type="scientific">Cryomorpha ignava</name>
    <dbReference type="NCBI Taxonomy" id="101383"/>
    <lineage>
        <taxon>Bacteria</taxon>
        <taxon>Pseudomonadati</taxon>
        <taxon>Bacteroidota</taxon>
        <taxon>Flavobacteriia</taxon>
        <taxon>Flavobacteriales</taxon>
        <taxon>Cryomorphaceae</taxon>
        <taxon>Cryomorpha</taxon>
    </lineage>
</organism>
<reference evidence="2 3" key="1">
    <citation type="submission" date="2020-02" db="EMBL/GenBank/DDBJ databases">
        <title>Out from the shadows clarifying the taxonomy of the family Cryomorphaceae and related taxa by utilizing the GTDB taxonomic framework.</title>
        <authorList>
            <person name="Bowman J.P."/>
        </authorList>
    </citation>
    <scope>NUCLEOTIDE SEQUENCE [LARGE SCALE GENOMIC DNA]</scope>
    <source>
        <strain evidence="2 3">QSSC 1-22</strain>
    </source>
</reference>
<dbReference type="Pfam" id="PF10988">
    <property type="entry name" value="DUF2807"/>
    <property type="match status" value="1"/>
</dbReference>
<dbReference type="InterPro" id="IPR021255">
    <property type="entry name" value="DUF2807"/>
</dbReference>
<dbReference type="EMBL" id="JAAGVY010000003">
    <property type="protein sequence ID" value="NEN22473.1"/>
    <property type="molecule type" value="Genomic_DNA"/>
</dbReference>
<dbReference type="Proteomes" id="UP000486602">
    <property type="component" value="Unassembled WGS sequence"/>
</dbReference>
<evidence type="ECO:0000313" key="2">
    <source>
        <dbReference type="EMBL" id="NEN22473.1"/>
    </source>
</evidence>
<dbReference type="Gene3D" id="2.160.20.120">
    <property type="match status" value="1"/>
</dbReference>
<protein>
    <recommendedName>
        <fullName evidence="1">Putative auto-transporter adhesin head GIN domain-containing protein</fullName>
    </recommendedName>
</protein>
<gene>
    <name evidence="2" type="ORF">G3O08_03020</name>
</gene>
<sequence length="244" mass="27083">MKKLFYIAFAFCLILSGCNNEDSWDCLKSLGDDASEIRYPGNFNQIFLTDKVDMDYRYSDSCYVEVFFGENIIHHIQTRVDGNSLFIANTATCNWVRTLKKIPLVVVYAPTLAYLENTSSATITMRDTLVSHDFLYEQRGSNGNAHLLLKTDSARVYVHTGYTGIYVSGRSTYSGLYNASVGKLDASLLNSDITIVNNSSLQDLPCVANSYLFGEINLSGNILYSGDPENIDTSINGSGRVLPH</sequence>
<feature type="domain" description="Putative auto-transporter adhesin head GIN" evidence="1">
    <location>
        <begin position="42"/>
        <end position="228"/>
    </location>
</feature>
<keyword evidence="3" id="KW-1185">Reference proteome</keyword>